<dbReference type="EMBL" id="CADCUQ010000008">
    <property type="protein sequence ID" value="CAA9372303.1"/>
    <property type="molecule type" value="Genomic_DNA"/>
</dbReference>
<reference evidence="2" key="1">
    <citation type="submission" date="2020-02" db="EMBL/GenBank/DDBJ databases">
        <authorList>
            <person name="Meier V. D."/>
        </authorList>
    </citation>
    <scope>NUCLEOTIDE SEQUENCE</scope>
    <source>
        <strain evidence="2">AVDCRST_MAG64</strain>
    </source>
</reference>
<dbReference type="AlphaFoldDB" id="A0A6J4N197"/>
<proteinExistence type="predicted"/>
<sequence>RHDAAGPADEPDGPGEDGHERDARLVEHQPGPDDPRRAVDRRRDHVHHGRLGRPGRERVHGHRPDGGQHLRLPRPRVQRRRRVQQPVRHGDRLAAAGL</sequence>
<feature type="compositionally biased region" description="Basic residues" evidence="1">
    <location>
        <begin position="71"/>
        <end position="83"/>
    </location>
</feature>
<gene>
    <name evidence="2" type="ORF">AVDCRST_MAG64-24</name>
</gene>
<feature type="compositionally biased region" description="Basic and acidic residues" evidence="1">
    <location>
        <begin position="54"/>
        <end position="68"/>
    </location>
</feature>
<name>A0A6J4N197_9BACT</name>
<feature type="region of interest" description="Disordered" evidence="1">
    <location>
        <begin position="1"/>
        <end position="98"/>
    </location>
</feature>
<protein>
    <submittedName>
        <fullName evidence="2">Uncharacterized protein</fullName>
    </submittedName>
</protein>
<evidence type="ECO:0000256" key="1">
    <source>
        <dbReference type="SAM" id="MobiDB-lite"/>
    </source>
</evidence>
<feature type="compositionally biased region" description="Basic and acidic residues" evidence="1">
    <location>
        <begin position="16"/>
        <end position="43"/>
    </location>
</feature>
<feature type="non-terminal residue" evidence="2">
    <location>
        <position position="1"/>
    </location>
</feature>
<accession>A0A6J4N197</accession>
<feature type="non-terminal residue" evidence="2">
    <location>
        <position position="98"/>
    </location>
</feature>
<organism evidence="2">
    <name type="scientific">uncultured Phycisphaerae bacterium</name>
    <dbReference type="NCBI Taxonomy" id="904963"/>
    <lineage>
        <taxon>Bacteria</taxon>
        <taxon>Pseudomonadati</taxon>
        <taxon>Planctomycetota</taxon>
        <taxon>Phycisphaerae</taxon>
        <taxon>environmental samples</taxon>
    </lineage>
</organism>
<feature type="compositionally biased region" description="Basic residues" evidence="1">
    <location>
        <begin position="44"/>
        <end position="53"/>
    </location>
</feature>
<evidence type="ECO:0000313" key="2">
    <source>
        <dbReference type="EMBL" id="CAA9372303.1"/>
    </source>
</evidence>